<evidence type="ECO:0000256" key="1">
    <source>
        <dbReference type="ARBA" id="ARBA00004651"/>
    </source>
</evidence>
<dbReference type="RefSeq" id="XP_023184066.1">
    <property type="nucleotide sequence ID" value="XM_023328298.1"/>
</dbReference>
<dbReference type="InterPro" id="IPR003910">
    <property type="entry name" value="GPR1/GPR3/GPR5"/>
</dbReference>
<dbReference type="GO" id="GO:0007189">
    <property type="term" value="P:adenylate cyclase-activating G protein-coupled receptor signaling pathway"/>
    <property type="evidence" value="ECO:0007669"/>
    <property type="project" value="TreeGrafter"/>
</dbReference>
<keyword evidence="5 13" id="KW-1133">Transmembrane helix</keyword>
<feature type="transmembrane region" description="Helical" evidence="13">
    <location>
        <begin position="1054"/>
        <end position="1080"/>
    </location>
</feature>
<keyword evidence="11" id="KW-0807">Transducer</keyword>
<reference evidence="17" key="4">
    <citation type="submission" date="2025-09" db="UniProtKB">
        <authorList>
            <consortium name="Ensembl"/>
        </authorList>
    </citation>
    <scope>IDENTIFICATION</scope>
    <source>
        <strain evidence="17">JP 163 A</strain>
    </source>
</reference>
<comment type="subcellular location">
    <subcellularLocation>
        <location evidence="1">Cell membrane</location>
        <topology evidence="1">Multi-pass membrane protein</topology>
    </subcellularLocation>
</comment>
<dbReference type="GeneID" id="102225088"/>
<evidence type="ECO:0000256" key="12">
    <source>
        <dbReference type="SAM" id="MobiDB-lite"/>
    </source>
</evidence>
<feature type="transmembrane region" description="Helical" evidence="13">
    <location>
        <begin position="1128"/>
        <end position="1150"/>
    </location>
</feature>
<evidence type="ECO:0000256" key="13">
    <source>
        <dbReference type="SAM" id="Phobius"/>
    </source>
</evidence>
<feature type="chain" id="PRO_5017421461" evidence="14">
    <location>
        <begin position="27"/>
        <end position="1223"/>
    </location>
</feature>
<feature type="domain" description="G-protein coupled receptors family 2 profile 2" evidence="16">
    <location>
        <begin position="896"/>
        <end position="1152"/>
    </location>
</feature>
<keyword evidence="9" id="KW-0675">Receptor</keyword>
<evidence type="ECO:0000259" key="16">
    <source>
        <dbReference type="PROSITE" id="PS50261"/>
    </source>
</evidence>
<evidence type="ECO:0000313" key="17">
    <source>
        <dbReference type="Ensembl" id="ENSXMAP00000026316.1"/>
    </source>
</evidence>
<keyword evidence="3 13" id="KW-0812">Transmembrane</keyword>
<evidence type="ECO:0000256" key="14">
    <source>
        <dbReference type="SAM" id="SignalP"/>
    </source>
</evidence>
<dbReference type="PROSITE" id="PS00650">
    <property type="entry name" value="G_PROTEIN_RECEP_F2_2"/>
    <property type="match status" value="1"/>
</dbReference>
<keyword evidence="6" id="KW-0297">G-protein coupled receptor</keyword>
<feature type="transmembrane region" description="Helical" evidence="13">
    <location>
        <begin position="933"/>
        <end position="952"/>
    </location>
</feature>
<feature type="compositionally biased region" description="Polar residues" evidence="12">
    <location>
        <begin position="1199"/>
        <end position="1223"/>
    </location>
</feature>
<feature type="transmembrane region" description="Helical" evidence="13">
    <location>
        <begin position="1101"/>
        <end position="1122"/>
    </location>
</feature>
<evidence type="ECO:0000256" key="9">
    <source>
        <dbReference type="ARBA" id="ARBA00023170"/>
    </source>
</evidence>
<dbReference type="KEGG" id="xma:102225088"/>
<evidence type="ECO:0000256" key="8">
    <source>
        <dbReference type="ARBA" id="ARBA00023157"/>
    </source>
</evidence>
<dbReference type="InterPro" id="IPR046338">
    <property type="entry name" value="GAIN_dom_sf"/>
</dbReference>
<dbReference type="Ensembl" id="ENSXMAT00000035955.1">
    <property type="protein sequence ID" value="ENSXMAP00000026316.1"/>
    <property type="gene ID" value="ENSXMAG00000026572.1"/>
</dbReference>
<evidence type="ECO:0000256" key="6">
    <source>
        <dbReference type="ARBA" id="ARBA00023040"/>
    </source>
</evidence>
<dbReference type="Gene3D" id="2.60.220.50">
    <property type="match status" value="1"/>
</dbReference>
<dbReference type="CDD" id="cd15997">
    <property type="entry name" value="7tmB2_GPR112"/>
    <property type="match status" value="1"/>
</dbReference>
<dbReference type="GeneTree" id="ENSGT00940000155621"/>
<feature type="domain" description="GAIN-B" evidence="15">
    <location>
        <begin position="731"/>
        <end position="887"/>
    </location>
</feature>
<dbReference type="InterPro" id="IPR017983">
    <property type="entry name" value="GPCR_2_secretin-like_CS"/>
</dbReference>
<dbReference type="SUPFAM" id="SSF49899">
    <property type="entry name" value="Concanavalin A-like lectins/glucanases"/>
    <property type="match status" value="1"/>
</dbReference>
<keyword evidence="8" id="KW-1015">Disulfide bond</keyword>
<dbReference type="InterPro" id="IPR000832">
    <property type="entry name" value="GPCR_2_secretin-like"/>
</dbReference>
<evidence type="ECO:0000256" key="4">
    <source>
        <dbReference type="ARBA" id="ARBA00022729"/>
    </source>
</evidence>
<dbReference type="InterPro" id="IPR057244">
    <property type="entry name" value="GAIN_B"/>
</dbReference>
<dbReference type="OMA" id="LCAFTVC"/>
<feature type="signal peptide" evidence="14">
    <location>
        <begin position="1"/>
        <end position="26"/>
    </location>
</feature>
<dbReference type="InterPro" id="IPR000203">
    <property type="entry name" value="GPS"/>
</dbReference>
<accession>A0A3B5Q8C0</accession>
<dbReference type="InterPro" id="IPR017981">
    <property type="entry name" value="GPCR_2-like_7TM"/>
</dbReference>
<dbReference type="SUPFAM" id="SSF81321">
    <property type="entry name" value="Family A G protein-coupled receptor-like"/>
    <property type="match status" value="1"/>
</dbReference>
<dbReference type="OrthoDB" id="10037534at2759"/>
<keyword evidence="4 14" id="KW-0732">Signal</keyword>
<dbReference type="PANTHER" id="PTHR12011:SF277">
    <property type="entry name" value="ADHESION G-PROTEIN COUPLED RECEPTOR G4"/>
    <property type="match status" value="1"/>
</dbReference>
<evidence type="ECO:0000256" key="3">
    <source>
        <dbReference type="ARBA" id="ARBA00022692"/>
    </source>
</evidence>
<dbReference type="PRINTS" id="PR01422">
    <property type="entry name" value="GPR56ORPHANR"/>
</dbReference>
<dbReference type="PANTHER" id="PTHR12011">
    <property type="entry name" value="ADHESION G-PROTEIN COUPLED RECEPTOR"/>
    <property type="match status" value="1"/>
</dbReference>
<organism evidence="17 18">
    <name type="scientific">Xiphophorus maculatus</name>
    <name type="common">Southern platyfish</name>
    <name type="synonym">Platypoecilus maculatus</name>
    <dbReference type="NCBI Taxonomy" id="8083"/>
    <lineage>
        <taxon>Eukaryota</taxon>
        <taxon>Metazoa</taxon>
        <taxon>Chordata</taxon>
        <taxon>Craniata</taxon>
        <taxon>Vertebrata</taxon>
        <taxon>Euteleostomi</taxon>
        <taxon>Actinopterygii</taxon>
        <taxon>Neopterygii</taxon>
        <taxon>Teleostei</taxon>
        <taxon>Neoteleostei</taxon>
        <taxon>Acanthomorphata</taxon>
        <taxon>Ovalentaria</taxon>
        <taxon>Atherinomorphae</taxon>
        <taxon>Cyprinodontiformes</taxon>
        <taxon>Poeciliidae</taxon>
        <taxon>Poeciliinae</taxon>
        <taxon>Xiphophorus</taxon>
    </lineage>
</organism>
<keyword evidence="10" id="KW-0325">Glycoprotein</keyword>
<dbReference type="PRINTS" id="PR00249">
    <property type="entry name" value="GPCRSECRETIN"/>
</dbReference>
<reference evidence="18" key="2">
    <citation type="journal article" date="2013" name="Nat. Genet.">
        <title>The genome of the platyfish, Xiphophorus maculatus, provides insights into evolutionary adaptation and several complex traits.</title>
        <authorList>
            <person name="Schartl M."/>
            <person name="Walter R.B."/>
            <person name="Shen Y."/>
            <person name="Garcia T."/>
            <person name="Catchen J."/>
            <person name="Amores A."/>
            <person name="Braasch I."/>
            <person name="Chalopin D."/>
            <person name="Volff J.N."/>
            <person name="Lesch K.P."/>
            <person name="Bisazza A."/>
            <person name="Minx P."/>
            <person name="Hillier L."/>
            <person name="Wilson R.K."/>
            <person name="Fuerstenberg S."/>
            <person name="Boore J."/>
            <person name="Searle S."/>
            <person name="Postlethwait J.H."/>
            <person name="Warren W.C."/>
        </authorList>
    </citation>
    <scope>NUCLEOTIDE SEQUENCE [LARGE SCALE GENOMIC DNA]</scope>
    <source>
        <strain evidence="18">JP 163 A</strain>
    </source>
</reference>
<dbReference type="Pfam" id="PF00002">
    <property type="entry name" value="7tm_2"/>
    <property type="match status" value="1"/>
</dbReference>
<feature type="region of interest" description="Disordered" evidence="12">
    <location>
        <begin position="1192"/>
        <end position="1223"/>
    </location>
</feature>
<reference evidence="18" key="1">
    <citation type="submission" date="2012-01" db="EMBL/GenBank/DDBJ databases">
        <authorList>
            <person name="Walter R."/>
            <person name="Schartl M."/>
            <person name="Warren W."/>
        </authorList>
    </citation>
    <scope>NUCLEOTIDE SEQUENCE [LARGE SCALE GENOMIC DNA]</scope>
    <source>
        <strain evidence="18">JP 163 A</strain>
    </source>
</reference>
<dbReference type="InParanoid" id="A0A3B5Q8C0"/>
<keyword evidence="18" id="KW-1185">Reference proteome</keyword>
<dbReference type="Gene3D" id="2.60.120.200">
    <property type="match status" value="1"/>
</dbReference>
<dbReference type="Proteomes" id="UP000002852">
    <property type="component" value="Unassembled WGS sequence"/>
</dbReference>
<dbReference type="GO" id="GO:0007166">
    <property type="term" value="P:cell surface receptor signaling pathway"/>
    <property type="evidence" value="ECO:0007669"/>
    <property type="project" value="InterPro"/>
</dbReference>
<dbReference type="AlphaFoldDB" id="A0A3B5Q8C0"/>
<evidence type="ECO:0000256" key="5">
    <source>
        <dbReference type="ARBA" id="ARBA00022989"/>
    </source>
</evidence>
<dbReference type="FunFam" id="1.20.1070.10:FF:000043">
    <property type="entry name" value="adhesion G-protein coupled receptor G2 isoform X1"/>
    <property type="match status" value="1"/>
</dbReference>
<dbReference type="GO" id="GO:0005886">
    <property type="term" value="C:plasma membrane"/>
    <property type="evidence" value="ECO:0007669"/>
    <property type="project" value="UniProtKB-SubCell"/>
</dbReference>
<dbReference type="PROSITE" id="PS50221">
    <property type="entry name" value="GAIN_B"/>
    <property type="match status" value="1"/>
</dbReference>
<protein>
    <submittedName>
        <fullName evidence="17">Adhesion G protein-coupled receptor G4a</fullName>
    </submittedName>
</protein>
<feature type="transmembrane region" description="Helical" evidence="13">
    <location>
        <begin position="898"/>
        <end position="921"/>
    </location>
</feature>
<keyword evidence="7 13" id="KW-0472">Membrane</keyword>
<evidence type="ECO:0000259" key="15">
    <source>
        <dbReference type="PROSITE" id="PS50221"/>
    </source>
</evidence>
<keyword evidence="2" id="KW-1003">Cell membrane</keyword>
<dbReference type="Pfam" id="PF13385">
    <property type="entry name" value="Laminin_G_3"/>
    <property type="match status" value="1"/>
</dbReference>
<dbReference type="CTD" id="793963"/>
<feature type="transmembrane region" description="Helical" evidence="13">
    <location>
        <begin position="1002"/>
        <end position="1024"/>
    </location>
</feature>
<evidence type="ECO:0000256" key="10">
    <source>
        <dbReference type="ARBA" id="ARBA00023180"/>
    </source>
</evidence>
<dbReference type="SMART" id="SM00303">
    <property type="entry name" value="GPS"/>
    <property type="match status" value="1"/>
</dbReference>
<dbReference type="InterPro" id="IPR013320">
    <property type="entry name" value="ConA-like_dom_sf"/>
</dbReference>
<dbReference type="Gene3D" id="1.20.1070.10">
    <property type="entry name" value="Rhodopsin 7-helix transmembrane proteins"/>
    <property type="match status" value="1"/>
</dbReference>
<name>A0A3B5Q8C0_XIPMA</name>
<dbReference type="FunCoup" id="A0A3B5Q8C0">
    <property type="interactions" value="3"/>
</dbReference>
<dbReference type="GO" id="GO:0004930">
    <property type="term" value="F:G protein-coupled receptor activity"/>
    <property type="evidence" value="ECO:0007669"/>
    <property type="project" value="UniProtKB-KW"/>
</dbReference>
<evidence type="ECO:0000313" key="18">
    <source>
        <dbReference type="Proteomes" id="UP000002852"/>
    </source>
</evidence>
<evidence type="ECO:0000256" key="2">
    <source>
        <dbReference type="ARBA" id="ARBA00022475"/>
    </source>
</evidence>
<dbReference type="RefSeq" id="XP_023184067.1">
    <property type="nucleotide sequence ID" value="XM_023328299.1"/>
</dbReference>
<evidence type="ECO:0000256" key="7">
    <source>
        <dbReference type="ARBA" id="ARBA00023136"/>
    </source>
</evidence>
<evidence type="ECO:0000256" key="11">
    <source>
        <dbReference type="ARBA" id="ARBA00023224"/>
    </source>
</evidence>
<proteinExistence type="predicted"/>
<sequence length="1223" mass="136957">MMSMRSFTFLIICLPILMSLCPLNSAANSASTSLWGKKLAFNGPPCLWQLHPEVRVPALMDLSVCICLKRTSSAQWTGFLYRSTERKELGLEGNNSHLKIWLFGKQYQIDQDLSLKTWHSICLTWSGKNQKLMVYLNGSSVKNKLFYSDDAHQQLAPNGTLTLGVSHSVLPNGALKPESGNNLLGEIGLFRMWGKEWSAEEVSSLGCADGDVVSWDLRQWKNDCPPVPDNNLTCGWSNYKIKMWVTVTNLKSPENCSLALEGITRNWLVNIFPNNISVQDIYVSSQSPRCEVHLDEDLPKQSNRVCKKCFGCEVYVSVDPAANVKTVQTDISALLSTNFSFNFLTIEAGHDSIAVLPAVISPHVTRPPPTITPSLTTSPWTQKFTTSEKGLTETTPNRPAKFSTTGKPVDRTVTVVMPDQFFRVNLTLVITGIQSKPTDIIEEWLQQKLETNNSLSVVNLVIKGGYDRSMGEYTGLLTPIIKQNQYNCTFHVQEYQKKNVAEVEQLIYSALTSEYGNISFAIQTTNISIKHIEPKSCLEEKTSSFYGQYIWPETFPQVTAEMRCRKPASNRAYRLCKLHIETDTTSWDNPNMTNCNKFQTISDISNITVTPDNAAEVVDIIQDLVDVQLSNNSQLSSSELGLVMDKLSEVVDVSIIEPKVGVDIVNIVANILLSETDVTPVTDIVLDLTDQMGNSIEFQGECTNITSPALALSMINVDPDQFSGLTFGVSLSSSTNPEIFVNQSFVSKPLAETSATISLPAEINNFFPPGVRNTTRVQFHFYGTPNLFQDPYLINESDGNWTLNSFVVSASVNNSQVINLQERVVVTFKHEETRRSKCVFWDFQKYSSLGGWSSSGCETRNISPHQTSCLCDHLTHFGVLLDVSQGPMDPEDIRILTIISYLGCGLSSIFLGITLLTYLIFEKLRQDYPSKILINLSAALLGLTMFFLIDSWLASFSSYALCITTAAFLHYFLLASCTWMGLEAFHMYFALVKVFNTYVPAYLLKFCAVGWGIPLVIVSLVLAIDKDTYGSFVPEQTGVALESTEQFCWIQNNIFYYITVVGFILFIFLGNLGVFVVVLIQIKQMRANKPLVKSRSTLQDFRAVVGLTVLLGLTWSLGFFSFEPARVVMMYLFAICNSFQGFFVFVFHCLMKENVRKQWKIYLCCGRFRANETSDWSRSVTMDVRNKKGNLVKSDSVHSDNTSSTKSLTPPRNLQNTHTARWQ</sequence>
<feature type="transmembrane region" description="Helical" evidence="13">
    <location>
        <begin position="958"/>
        <end position="982"/>
    </location>
</feature>
<dbReference type="PROSITE" id="PS50261">
    <property type="entry name" value="G_PROTEIN_RECEP_F2_4"/>
    <property type="match status" value="1"/>
</dbReference>
<reference evidence="17" key="3">
    <citation type="submission" date="2025-08" db="UniProtKB">
        <authorList>
            <consortium name="Ensembl"/>
        </authorList>
    </citation>
    <scope>IDENTIFICATION</scope>
    <source>
        <strain evidence="17">JP 163 A</strain>
    </source>
</reference>
<dbReference type="Pfam" id="PF01825">
    <property type="entry name" value="GPS"/>
    <property type="match status" value="1"/>
</dbReference>